<feature type="signal peptide" evidence="1">
    <location>
        <begin position="1"/>
        <end position="20"/>
    </location>
</feature>
<evidence type="ECO:0008006" key="4">
    <source>
        <dbReference type="Google" id="ProtNLM"/>
    </source>
</evidence>
<organism evidence="2 3">
    <name type="scientific">Filobasidium floriforme</name>
    <dbReference type="NCBI Taxonomy" id="5210"/>
    <lineage>
        <taxon>Eukaryota</taxon>
        <taxon>Fungi</taxon>
        <taxon>Dikarya</taxon>
        <taxon>Basidiomycota</taxon>
        <taxon>Agaricomycotina</taxon>
        <taxon>Tremellomycetes</taxon>
        <taxon>Filobasidiales</taxon>
        <taxon>Filobasidiaceae</taxon>
        <taxon>Filobasidium</taxon>
    </lineage>
</organism>
<name>A0A8K0NRP3_9TREE</name>
<keyword evidence="3" id="KW-1185">Reference proteome</keyword>
<proteinExistence type="predicted"/>
<accession>A0A8K0NRP3</accession>
<protein>
    <recommendedName>
        <fullName evidence="4">Apple domain-containing protein</fullName>
    </recommendedName>
</protein>
<evidence type="ECO:0000313" key="2">
    <source>
        <dbReference type="EMBL" id="KAG7530379.1"/>
    </source>
</evidence>
<evidence type="ECO:0000256" key="1">
    <source>
        <dbReference type="SAM" id="SignalP"/>
    </source>
</evidence>
<feature type="chain" id="PRO_5035443272" description="Apple domain-containing protein" evidence="1">
    <location>
        <begin position="21"/>
        <end position="154"/>
    </location>
</feature>
<dbReference type="PROSITE" id="PS51257">
    <property type="entry name" value="PROKAR_LIPOPROTEIN"/>
    <property type="match status" value="1"/>
</dbReference>
<dbReference type="Proteomes" id="UP000812966">
    <property type="component" value="Unassembled WGS sequence"/>
</dbReference>
<dbReference type="AlphaFoldDB" id="A0A8K0NRP3"/>
<sequence>MHSYGLKLALLAISAGSALAASGGACDKASQKNTGTGYWAYTPAGAGELTHSYEAESLPKCTDLCNGDSACMGVNFNKLAGLTGECWLLGKEQVATFDNQIAFPYWFNASRHPGETQSFAWKGQCGDTEAEDFQTKIREVQTEVPEMECCNIWY</sequence>
<dbReference type="EMBL" id="JABELV010000120">
    <property type="protein sequence ID" value="KAG7530379.1"/>
    <property type="molecule type" value="Genomic_DNA"/>
</dbReference>
<reference evidence="2" key="1">
    <citation type="submission" date="2020-04" db="EMBL/GenBank/DDBJ databases">
        <title>Analysis of mating type loci in Filobasidium floriforme.</title>
        <authorList>
            <person name="Nowrousian M."/>
        </authorList>
    </citation>
    <scope>NUCLEOTIDE SEQUENCE</scope>
    <source>
        <strain evidence="2">CBS 6242</strain>
    </source>
</reference>
<keyword evidence="1" id="KW-0732">Signal</keyword>
<gene>
    <name evidence="2" type="ORF">FFLO_05095</name>
</gene>
<evidence type="ECO:0000313" key="3">
    <source>
        <dbReference type="Proteomes" id="UP000812966"/>
    </source>
</evidence>
<comment type="caution">
    <text evidence="2">The sequence shown here is derived from an EMBL/GenBank/DDBJ whole genome shotgun (WGS) entry which is preliminary data.</text>
</comment>